<evidence type="ECO:0000313" key="2">
    <source>
        <dbReference type="EMBL" id="MBA1302853.1"/>
    </source>
</evidence>
<dbReference type="InterPro" id="IPR013230">
    <property type="entry name" value="Peptidase_M15A_C"/>
</dbReference>
<organism evidence="2 3">
    <name type="scientific">Stutzerimonas stutzeri</name>
    <name type="common">Pseudomonas stutzeri</name>
    <dbReference type="NCBI Taxonomy" id="316"/>
    <lineage>
        <taxon>Bacteria</taxon>
        <taxon>Pseudomonadati</taxon>
        <taxon>Pseudomonadota</taxon>
        <taxon>Gammaproteobacteria</taxon>
        <taxon>Pseudomonadales</taxon>
        <taxon>Pseudomonadaceae</taxon>
        <taxon>Stutzerimonas</taxon>
    </lineage>
</organism>
<sequence>MSKSPWPNFSYAELRCKCGRCGSDGTEMDPAFMEAVQQLRELYGQPLVVSSAYRCGQHPVEARKTKPGAHSTGAALDIACSGAAAVSILRLAMTLPFTGIGIQQKGSGRFIHLDMAPAEQLPRPMIWSY</sequence>
<dbReference type="InterPro" id="IPR009045">
    <property type="entry name" value="Zn_M74/Hedgehog-like"/>
</dbReference>
<dbReference type="EMBL" id="JAAMRD010000001">
    <property type="protein sequence ID" value="MBA1302853.1"/>
    <property type="molecule type" value="Genomic_DNA"/>
</dbReference>
<name>A0AA40RQL8_STUST</name>
<reference evidence="2" key="1">
    <citation type="submission" date="2020-02" db="EMBL/GenBank/DDBJ databases">
        <title>Synteny-based analysis reveals conserved mechanism for high triclosan tolerance in Pseudomonas, as well as instances of horizontal transfer.</title>
        <authorList>
            <person name="Mcfarland A.G."/>
            <person name="Bertucci H.K."/>
            <person name="Litmann E."/>
            <person name="Shen J."/>
            <person name="Huttenhower C."/>
            <person name="Hartmann E.M."/>
        </authorList>
    </citation>
    <scope>NUCLEOTIDE SEQUENCE</scope>
    <source>
        <strain evidence="2">109A1</strain>
    </source>
</reference>
<comment type="caution">
    <text evidence="2">The sequence shown here is derived from an EMBL/GenBank/DDBJ whole genome shotgun (WGS) entry which is preliminary data.</text>
</comment>
<evidence type="ECO:0000259" key="1">
    <source>
        <dbReference type="Pfam" id="PF08291"/>
    </source>
</evidence>
<proteinExistence type="predicted"/>
<dbReference type="RefSeq" id="WP_181119322.1">
    <property type="nucleotide sequence ID" value="NZ_JAAMRD010000001.1"/>
</dbReference>
<dbReference type="Pfam" id="PF08291">
    <property type="entry name" value="Peptidase_M15_3"/>
    <property type="match status" value="1"/>
</dbReference>
<feature type="domain" description="Peptidase M15A C-terminal" evidence="1">
    <location>
        <begin position="8"/>
        <end position="114"/>
    </location>
</feature>
<evidence type="ECO:0000313" key="3">
    <source>
        <dbReference type="Proteomes" id="UP001138621"/>
    </source>
</evidence>
<dbReference type="AlphaFoldDB" id="A0AA40RQL8"/>
<gene>
    <name evidence="2" type="ORF">G7024_00400</name>
</gene>
<accession>A0AA40RQL8</accession>
<dbReference type="Gene3D" id="3.30.1380.10">
    <property type="match status" value="1"/>
</dbReference>
<protein>
    <submittedName>
        <fullName evidence="2">DUF882 domain-containing protein</fullName>
    </submittedName>
</protein>
<dbReference type="Proteomes" id="UP001138621">
    <property type="component" value="Unassembled WGS sequence"/>
</dbReference>
<dbReference type="SUPFAM" id="SSF55166">
    <property type="entry name" value="Hedgehog/DD-peptidase"/>
    <property type="match status" value="1"/>
</dbReference>